<name>A0A916TNT9_9SPHN</name>
<evidence type="ECO:0000313" key="2">
    <source>
        <dbReference type="EMBL" id="GGB87947.1"/>
    </source>
</evidence>
<gene>
    <name evidence="2" type="ORF">GCM10011494_02860</name>
</gene>
<dbReference type="AlphaFoldDB" id="A0A916TNT9"/>
<sequence length="161" mass="16949">MRNHLTLAVSMVLLASPALAQSTLTPKDRAAAFRAAGFKFAAGKWSACGDPGTPSYSPGQIETIRDLNGDGRPEAVITEGGTYCFGMTGTGYTIVSKQADGTWKNITGGIGIPSFLATKGVGGWPDIEIGGPGFCFPVERWNGKAYVLHGHQYEGKSCHPQ</sequence>
<proteinExistence type="predicted"/>
<dbReference type="EMBL" id="BMHK01000001">
    <property type="protein sequence ID" value="GGB87947.1"/>
    <property type="molecule type" value="Genomic_DNA"/>
</dbReference>
<protein>
    <recommendedName>
        <fullName evidence="4">VCBS repeat-containing protein</fullName>
    </recommendedName>
</protein>
<evidence type="ECO:0000256" key="1">
    <source>
        <dbReference type="SAM" id="SignalP"/>
    </source>
</evidence>
<keyword evidence="1" id="KW-0732">Signal</keyword>
<comment type="caution">
    <text evidence="2">The sequence shown here is derived from an EMBL/GenBank/DDBJ whole genome shotgun (WGS) entry which is preliminary data.</text>
</comment>
<feature type="signal peptide" evidence="1">
    <location>
        <begin position="1"/>
        <end position="20"/>
    </location>
</feature>
<reference evidence="2" key="1">
    <citation type="journal article" date="2014" name="Int. J. Syst. Evol. Microbiol.">
        <title>Complete genome sequence of Corynebacterium casei LMG S-19264T (=DSM 44701T), isolated from a smear-ripened cheese.</title>
        <authorList>
            <consortium name="US DOE Joint Genome Institute (JGI-PGF)"/>
            <person name="Walter F."/>
            <person name="Albersmeier A."/>
            <person name="Kalinowski J."/>
            <person name="Ruckert C."/>
        </authorList>
    </citation>
    <scope>NUCLEOTIDE SEQUENCE</scope>
    <source>
        <strain evidence="2">CGMCC 1.15095</strain>
    </source>
</reference>
<dbReference type="Proteomes" id="UP000608154">
    <property type="component" value="Unassembled WGS sequence"/>
</dbReference>
<dbReference type="InterPro" id="IPR028994">
    <property type="entry name" value="Integrin_alpha_N"/>
</dbReference>
<feature type="chain" id="PRO_5037253042" description="VCBS repeat-containing protein" evidence="1">
    <location>
        <begin position="21"/>
        <end position="161"/>
    </location>
</feature>
<reference evidence="2" key="2">
    <citation type="submission" date="2020-09" db="EMBL/GenBank/DDBJ databases">
        <authorList>
            <person name="Sun Q."/>
            <person name="Zhou Y."/>
        </authorList>
    </citation>
    <scope>NUCLEOTIDE SEQUENCE</scope>
    <source>
        <strain evidence="2">CGMCC 1.15095</strain>
    </source>
</reference>
<dbReference type="SUPFAM" id="SSF69318">
    <property type="entry name" value="Integrin alpha N-terminal domain"/>
    <property type="match status" value="1"/>
</dbReference>
<keyword evidence="3" id="KW-1185">Reference proteome</keyword>
<dbReference type="RefSeq" id="WP_188767483.1">
    <property type="nucleotide sequence ID" value="NZ_BMHK01000001.1"/>
</dbReference>
<evidence type="ECO:0008006" key="4">
    <source>
        <dbReference type="Google" id="ProtNLM"/>
    </source>
</evidence>
<organism evidence="2 3">
    <name type="scientific">Novosphingobium endophyticum</name>
    <dbReference type="NCBI Taxonomy" id="1955250"/>
    <lineage>
        <taxon>Bacteria</taxon>
        <taxon>Pseudomonadati</taxon>
        <taxon>Pseudomonadota</taxon>
        <taxon>Alphaproteobacteria</taxon>
        <taxon>Sphingomonadales</taxon>
        <taxon>Sphingomonadaceae</taxon>
        <taxon>Novosphingobium</taxon>
    </lineage>
</organism>
<evidence type="ECO:0000313" key="3">
    <source>
        <dbReference type="Proteomes" id="UP000608154"/>
    </source>
</evidence>
<accession>A0A916TNT9</accession>